<comment type="caution">
    <text evidence="9">The sequence shown here is derived from an EMBL/GenBank/DDBJ whole genome shotgun (WGS) entry which is preliminary data.</text>
</comment>
<gene>
    <name evidence="9" type="ORF">SLEP1_g48379</name>
</gene>
<dbReference type="PROSITE" id="PS50888">
    <property type="entry name" value="BHLH"/>
    <property type="match status" value="1"/>
</dbReference>
<organism evidence="9 10">
    <name type="scientific">Rubroshorea leprosula</name>
    <dbReference type="NCBI Taxonomy" id="152421"/>
    <lineage>
        <taxon>Eukaryota</taxon>
        <taxon>Viridiplantae</taxon>
        <taxon>Streptophyta</taxon>
        <taxon>Embryophyta</taxon>
        <taxon>Tracheophyta</taxon>
        <taxon>Spermatophyta</taxon>
        <taxon>Magnoliopsida</taxon>
        <taxon>eudicotyledons</taxon>
        <taxon>Gunneridae</taxon>
        <taxon>Pentapetalae</taxon>
        <taxon>rosids</taxon>
        <taxon>malvids</taxon>
        <taxon>Malvales</taxon>
        <taxon>Dipterocarpaceae</taxon>
        <taxon>Rubroshorea</taxon>
    </lineage>
</organism>
<dbReference type="FunFam" id="4.10.280.10:FF:000074">
    <property type="entry name" value="Transcription factor ORG2"/>
    <property type="match status" value="1"/>
</dbReference>
<dbReference type="InterPro" id="IPR015660">
    <property type="entry name" value="MASH1/Ascl1a-like"/>
</dbReference>
<dbReference type="SMART" id="SM00353">
    <property type="entry name" value="HLH"/>
    <property type="match status" value="1"/>
</dbReference>
<keyword evidence="3" id="KW-0238">DNA-binding</keyword>
<dbReference type="GO" id="GO:0000977">
    <property type="term" value="F:RNA polymerase II transcription regulatory region sequence-specific DNA binding"/>
    <property type="evidence" value="ECO:0007669"/>
    <property type="project" value="TreeGrafter"/>
</dbReference>
<keyword evidence="4" id="KW-0804">Transcription</keyword>
<evidence type="ECO:0000313" key="9">
    <source>
        <dbReference type="EMBL" id="GKV40776.1"/>
    </source>
</evidence>
<evidence type="ECO:0000259" key="8">
    <source>
        <dbReference type="PROSITE" id="PS50888"/>
    </source>
</evidence>
<evidence type="ECO:0000256" key="7">
    <source>
        <dbReference type="SAM" id="MobiDB-lite"/>
    </source>
</evidence>
<evidence type="ECO:0000256" key="3">
    <source>
        <dbReference type="ARBA" id="ARBA00023125"/>
    </source>
</evidence>
<dbReference type="GO" id="GO:0090575">
    <property type="term" value="C:RNA polymerase II transcription regulator complex"/>
    <property type="evidence" value="ECO:0007669"/>
    <property type="project" value="TreeGrafter"/>
</dbReference>
<evidence type="ECO:0000313" key="10">
    <source>
        <dbReference type="Proteomes" id="UP001054252"/>
    </source>
</evidence>
<dbReference type="GO" id="GO:0010106">
    <property type="term" value="P:cellular response to iron ion starvation"/>
    <property type="evidence" value="ECO:0007669"/>
    <property type="project" value="UniProtKB-ARBA"/>
</dbReference>
<evidence type="ECO:0000256" key="2">
    <source>
        <dbReference type="ARBA" id="ARBA00023015"/>
    </source>
</evidence>
<keyword evidence="10" id="KW-1185">Reference proteome</keyword>
<dbReference type="GO" id="GO:0046983">
    <property type="term" value="F:protein dimerization activity"/>
    <property type="evidence" value="ECO:0007669"/>
    <property type="project" value="InterPro"/>
</dbReference>
<dbReference type="PANTHER" id="PTHR13935:SF41">
    <property type="entry name" value="TRANSCRIPTION FACTOR ORG2-RELATED"/>
    <property type="match status" value="1"/>
</dbReference>
<name>A0AAV5LTF5_9ROSI</name>
<evidence type="ECO:0000256" key="5">
    <source>
        <dbReference type="ARBA" id="ARBA00023242"/>
    </source>
</evidence>
<feature type="compositionally biased region" description="Polar residues" evidence="7">
    <location>
        <begin position="27"/>
        <end position="46"/>
    </location>
</feature>
<dbReference type="Gene3D" id="4.10.280.10">
    <property type="entry name" value="Helix-loop-helix DNA-binding domain"/>
    <property type="match status" value="1"/>
</dbReference>
<feature type="domain" description="BHLH" evidence="8">
    <location>
        <begin position="52"/>
        <end position="105"/>
    </location>
</feature>
<keyword evidence="5" id="KW-0539">Nucleus</keyword>
<reference evidence="9 10" key="1">
    <citation type="journal article" date="2021" name="Commun. Biol.">
        <title>The genome of Shorea leprosula (Dipterocarpaceae) highlights the ecological relevance of drought in aseasonal tropical rainforests.</title>
        <authorList>
            <person name="Ng K.K.S."/>
            <person name="Kobayashi M.J."/>
            <person name="Fawcett J.A."/>
            <person name="Hatakeyama M."/>
            <person name="Paape T."/>
            <person name="Ng C.H."/>
            <person name="Ang C.C."/>
            <person name="Tnah L.H."/>
            <person name="Lee C.T."/>
            <person name="Nishiyama T."/>
            <person name="Sese J."/>
            <person name="O'Brien M.J."/>
            <person name="Copetti D."/>
            <person name="Mohd Noor M.I."/>
            <person name="Ong R.C."/>
            <person name="Putra M."/>
            <person name="Sireger I.Z."/>
            <person name="Indrioko S."/>
            <person name="Kosugi Y."/>
            <person name="Izuno A."/>
            <person name="Isagi Y."/>
            <person name="Lee S.L."/>
            <person name="Shimizu K.K."/>
        </authorList>
    </citation>
    <scope>NUCLEOTIDE SEQUENCE [LARGE SCALE GENOMIC DNA]</scope>
    <source>
        <tissue evidence="9">Leaf</tissue>
    </source>
</reference>
<dbReference type="InterPro" id="IPR036638">
    <property type="entry name" value="HLH_DNA-bd_sf"/>
</dbReference>
<keyword evidence="2" id="KW-0805">Transcription regulation</keyword>
<evidence type="ECO:0000256" key="6">
    <source>
        <dbReference type="SAM" id="Coils"/>
    </source>
</evidence>
<feature type="region of interest" description="Disordered" evidence="7">
    <location>
        <begin position="13"/>
        <end position="64"/>
    </location>
</feature>
<keyword evidence="6" id="KW-0175">Coiled coil</keyword>
<feature type="coiled-coil region" evidence="6">
    <location>
        <begin position="102"/>
        <end position="133"/>
    </location>
</feature>
<dbReference type="EMBL" id="BPVZ01000144">
    <property type="protein sequence ID" value="GKV40776.1"/>
    <property type="molecule type" value="Genomic_DNA"/>
</dbReference>
<dbReference type="InterPro" id="IPR011598">
    <property type="entry name" value="bHLH_dom"/>
</dbReference>
<feature type="compositionally biased region" description="Basic residues" evidence="7">
    <location>
        <begin position="51"/>
        <end position="64"/>
    </location>
</feature>
<dbReference type="GO" id="GO:0000981">
    <property type="term" value="F:DNA-binding transcription factor activity, RNA polymerase II-specific"/>
    <property type="evidence" value="ECO:0007669"/>
    <property type="project" value="TreeGrafter"/>
</dbReference>
<dbReference type="PANTHER" id="PTHR13935">
    <property type="entry name" value="ACHAETE-SCUTE TRANSCRIPTION FACTOR-RELATED"/>
    <property type="match status" value="1"/>
</dbReference>
<dbReference type="SUPFAM" id="SSF47459">
    <property type="entry name" value="HLH, helix-loop-helix DNA-binding domain"/>
    <property type="match status" value="1"/>
</dbReference>
<sequence length="233" mass="26386">MCALCPNSEWSLHATGSQKSEEIMEESPSSGEPQISPSTITTNNSGEGRKMVRKLNHNPGKRRHRRRLNSLCSSLRSLLPPADHETKKLSITATVSRVVKYIPELQEEVERLLQKKEQLLSRISRQAKQIHQEPSKRNGSVAVTANQPTKNELIIQICTCEEVKTPLSCILLNLEEDGRLQLQNAHSFESSEGRIFHNLHFQVDSSYILEPEALREQLLSLYKNKEEILVPSS</sequence>
<dbReference type="AlphaFoldDB" id="A0AAV5LTF5"/>
<evidence type="ECO:0000256" key="4">
    <source>
        <dbReference type="ARBA" id="ARBA00023163"/>
    </source>
</evidence>
<proteinExistence type="predicted"/>
<dbReference type="Pfam" id="PF00010">
    <property type="entry name" value="HLH"/>
    <property type="match status" value="1"/>
</dbReference>
<accession>A0AAV5LTF5</accession>
<dbReference type="Proteomes" id="UP001054252">
    <property type="component" value="Unassembled WGS sequence"/>
</dbReference>
<comment type="subcellular location">
    <subcellularLocation>
        <location evidence="1">Nucleus</location>
    </subcellularLocation>
</comment>
<protein>
    <recommendedName>
        <fullName evidence="8">BHLH domain-containing protein</fullName>
    </recommendedName>
</protein>
<evidence type="ECO:0000256" key="1">
    <source>
        <dbReference type="ARBA" id="ARBA00004123"/>
    </source>
</evidence>